<dbReference type="EMBL" id="JACGWJ010000018">
    <property type="protein sequence ID" value="KAL0350396.1"/>
    <property type="molecule type" value="Genomic_DNA"/>
</dbReference>
<gene>
    <name evidence="1" type="ORF">Sradi_4188800</name>
</gene>
<reference evidence="1" key="1">
    <citation type="submission" date="2020-06" db="EMBL/GenBank/DDBJ databases">
        <authorList>
            <person name="Li T."/>
            <person name="Hu X."/>
            <person name="Zhang T."/>
            <person name="Song X."/>
            <person name="Zhang H."/>
            <person name="Dai N."/>
            <person name="Sheng W."/>
            <person name="Hou X."/>
            <person name="Wei L."/>
        </authorList>
    </citation>
    <scope>NUCLEOTIDE SEQUENCE</scope>
    <source>
        <strain evidence="1">G02</strain>
        <tissue evidence="1">Leaf</tissue>
    </source>
</reference>
<organism evidence="1">
    <name type="scientific">Sesamum radiatum</name>
    <name type="common">Black benniseed</name>
    <dbReference type="NCBI Taxonomy" id="300843"/>
    <lineage>
        <taxon>Eukaryota</taxon>
        <taxon>Viridiplantae</taxon>
        <taxon>Streptophyta</taxon>
        <taxon>Embryophyta</taxon>
        <taxon>Tracheophyta</taxon>
        <taxon>Spermatophyta</taxon>
        <taxon>Magnoliopsida</taxon>
        <taxon>eudicotyledons</taxon>
        <taxon>Gunneridae</taxon>
        <taxon>Pentapetalae</taxon>
        <taxon>asterids</taxon>
        <taxon>lamiids</taxon>
        <taxon>Lamiales</taxon>
        <taxon>Pedaliaceae</taxon>
        <taxon>Sesamum</taxon>
    </lineage>
</organism>
<name>A0AAW2P6K3_SESRA</name>
<reference evidence="1" key="2">
    <citation type="journal article" date="2024" name="Plant">
        <title>Genomic evolution and insights into agronomic trait innovations of Sesamum species.</title>
        <authorList>
            <person name="Miao H."/>
            <person name="Wang L."/>
            <person name="Qu L."/>
            <person name="Liu H."/>
            <person name="Sun Y."/>
            <person name="Le M."/>
            <person name="Wang Q."/>
            <person name="Wei S."/>
            <person name="Zheng Y."/>
            <person name="Lin W."/>
            <person name="Duan Y."/>
            <person name="Cao H."/>
            <person name="Xiong S."/>
            <person name="Wang X."/>
            <person name="Wei L."/>
            <person name="Li C."/>
            <person name="Ma Q."/>
            <person name="Ju M."/>
            <person name="Zhao R."/>
            <person name="Li G."/>
            <person name="Mu C."/>
            <person name="Tian Q."/>
            <person name="Mei H."/>
            <person name="Zhang T."/>
            <person name="Gao T."/>
            <person name="Zhang H."/>
        </authorList>
    </citation>
    <scope>NUCLEOTIDE SEQUENCE</scope>
    <source>
        <strain evidence="1">G02</strain>
    </source>
</reference>
<comment type="caution">
    <text evidence="1">The sequence shown here is derived from an EMBL/GenBank/DDBJ whole genome shotgun (WGS) entry which is preliminary data.</text>
</comment>
<sequence length="144" mass="16329">MQGNHNSHPLLCRSFGIHKRHKGWKTLSCSSFNSATSSFLEDTCFVSIDTLSMESLSCWKVESQRPSLALPNNVIMRLLLGGDKLNRFLWRVDMTTGSDRVSAQLMEMFSTTCEQLILFSNSSGPKEATALMSRSFWRERLKVC</sequence>
<accession>A0AAW2P6K3</accession>
<proteinExistence type="predicted"/>
<evidence type="ECO:0000313" key="1">
    <source>
        <dbReference type="EMBL" id="KAL0350396.1"/>
    </source>
</evidence>
<protein>
    <submittedName>
        <fullName evidence="1">Uncharacterized protein</fullName>
    </submittedName>
</protein>
<dbReference type="AlphaFoldDB" id="A0AAW2P6K3"/>